<evidence type="ECO:0000259" key="3">
    <source>
        <dbReference type="PROSITE" id="PS51737"/>
    </source>
</evidence>
<dbReference type="PROSITE" id="PS51737">
    <property type="entry name" value="RECOMBINASE_DNA_BIND"/>
    <property type="match status" value="1"/>
</dbReference>
<reference evidence="4 5" key="1">
    <citation type="journal article" date="2019" name="Int. J. Syst. Evol. Microbiol.">
        <title>The Global Catalogue of Microorganisms (GCM) 10K type strain sequencing project: providing services to taxonomists for standard genome sequencing and annotation.</title>
        <authorList>
            <consortium name="The Broad Institute Genomics Platform"/>
            <consortium name="The Broad Institute Genome Sequencing Center for Infectious Disease"/>
            <person name="Wu L."/>
            <person name="Ma J."/>
        </authorList>
    </citation>
    <scope>NUCLEOTIDE SEQUENCE [LARGE SCALE GENOMIC DNA]</scope>
    <source>
        <strain evidence="4 5">JCM 6835</strain>
    </source>
</reference>
<dbReference type="InterPro" id="IPR050639">
    <property type="entry name" value="SSR_resolvase"/>
</dbReference>
<comment type="caution">
    <text evidence="4">The sequence shown here is derived from an EMBL/GenBank/DDBJ whole genome shotgun (WGS) entry which is preliminary data.</text>
</comment>
<evidence type="ECO:0000313" key="5">
    <source>
        <dbReference type="Proteomes" id="UP001501666"/>
    </source>
</evidence>
<keyword evidence="5" id="KW-1185">Reference proteome</keyword>
<dbReference type="SUPFAM" id="SSF53041">
    <property type="entry name" value="Resolvase-like"/>
    <property type="match status" value="1"/>
</dbReference>
<dbReference type="PANTHER" id="PTHR30461">
    <property type="entry name" value="DNA-INVERTASE FROM LAMBDOID PROPHAGE"/>
    <property type="match status" value="1"/>
</dbReference>
<dbReference type="Gene3D" id="3.90.1750.20">
    <property type="entry name" value="Putative Large Serine Recombinase, Chain B, Domain 2"/>
    <property type="match status" value="1"/>
</dbReference>
<dbReference type="PROSITE" id="PS51736">
    <property type="entry name" value="RECOMBINASES_3"/>
    <property type="match status" value="1"/>
</dbReference>
<sequence>MSLLPYASLELGYTGRVWGIYVRISLDRFGAGMGVLRQETEVREMIARLDPAARILCVYNDNDMSASNRRKKRKDYERMTADIESGVINAVGCWHLDRVTRRNMELEYLCEYAELKGTLFAAVHGDIDLRTSTGRMSARMHAAAARREVEGKAERQKAANRQRALRGESWYGGMRPYGYDKDRKSVVEEEAQVLRDAAQRVINGDSLRSIVVDLDRRGILTSTGKPWQAVTLRRALQNPRIAGWRTSDGEKVARGDWDPIISDETQAKLVAILGDPERKKGGGGGTAARKYLLSGGFVVCGNPGCGKPLQSQPSNAGSRGYVCRKAPPVGGCGRIRVAAEALEQEVAARVLSRFASPAVARRLKEAMTAQSETAILDQIREYEQRIEEAAADYARGELSKMALKSAERTADEEIKKLRGQISHTNRMSNLPEGLLPKELAEWWMHAPLDRRRDLIGAVLDHVAVGPVTRPGFRELDQDRLNWVWK</sequence>
<dbReference type="InterPro" id="IPR025827">
    <property type="entry name" value="Zn_ribbon_recom_dom"/>
</dbReference>
<dbReference type="Pfam" id="PF00239">
    <property type="entry name" value="Resolvase"/>
    <property type="match status" value="1"/>
</dbReference>
<dbReference type="RefSeq" id="WP_346146605.1">
    <property type="nucleotide sequence ID" value="NZ_BAAATE010000006.1"/>
</dbReference>
<name>A0ABN3RPP8_9ACTN</name>
<dbReference type="EMBL" id="BAAATE010000006">
    <property type="protein sequence ID" value="GAA2657728.1"/>
    <property type="molecule type" value="Genomic_DNA"/>
</dbReference>
<feature type="domain" description="Resolvase/invertase-type recombinase catalytic" evidence="2">
    <location>
        <begin position="17"/>
        <end position="167"/>
    </location>
</feature>
<dbReference type="Gene3D" id="3.40.50.1390">
    <property type="entry name" value="Resolvase, N-terminal catalytic domain"/>
    <property type="match status" value="1"/>
</dbReference>
<keyword evidence="1" id="KW-0175">Coiled coil</keyword>
<dbReference type="Pfam" id="PF13408">
    <property type="entry name" value="Zn_ribbon_recom"/>
    <property type="match status" value="1"/>
</dbReference>
<dbReference type="Proteomes" id="UP001501666">
    <property type="component" value="Unassembled WGS sequence"/>
</dbReference>
<feature type="domain" description="Recombinase" evidence="3">
    <location>
        <begin position="176"/>
        <end position="279"/>
    </location>
</feature>
<feature type="coiled-coil region" evidence="1">
    <location>
        <begin position="372"/>
        <end position="399"/>
    </location>
</feature>
<evidence type="ECO:0000259" key="2">
    <source>
        <dbReference type="PROSITE" id="PS51736"/>
    </source>
</evidence>
<gene>
    <name evidence="4" type="ORF">GCM10010412_028650</name>
</gene>
<dbReference type="InterPro" id="IPR036162">
    <property type="entry name" value="Resolvase-like_N_sf"/>
</dbReference>
<dbReference type="InterPro" id="IPR006119">
    <property type="entry name" value="Resolv_N"/>
</dbReference>
<dbReference type="InterPro" id="IPR038109">
    <property type="entry name" value="DNA_bind_recomb_sf"/>
</dbReference>
<evidence type="ECO:0000256" key="1">
    <source>
        <dbReference type="SAM" id="Coils"/>
    </source>
</evidence>
<dbReference type="SMART" id="SM00857">
    <property type="entry name" value="Resolvase"/>
    <property type="match status" value="1"/>
</dbReference>
<proteinExistence type="predicted"/>
<protein>
    <submittedName>
        <fullName evidence="4">Recombinase family protein</fullName>
    </submittedName>
</protein>
<accession>A0ABN3RPP8</accession>
<dbReference type="InterPro" id="IPR011109">
    <property type="entry name" value="DNA_bind_recombinase_dom"/>
</dbReference>
<dbReference type="CDD" id="cd00338">
    <property type="entry name" value="Ser_Recombinase"/>
    <property type="match status" value="1"/>
</dbReference>
<dbReference type="Pfam" id="PF07508">
    <property type="entry name" value="Recombinase"/>
    <property type="match status" value="1"/>
</dbReference>
<organism evidence="4 5">
    <name type="scientific">Nonomuraea recticatena</name>
    <dbReference type="NCBI Taxonomy" id="46178"/>
    <lineage>
        <taxon>Bacteria</taxon>
        <taxon>Bacillati</taxon>
        <taxon>Actinomycetota</taxon>
        <taxon>Actinomycetes</taxon>
        <taxon>Streptosporangiales</taxon>
        <taxon>Streptosporangiaceae</taxon>
        <taxon>Nonomuraea</taxon>
    </lineage>
</organism>
<evidence type="ECO:0000313" key="4">
    <source>
        <dbReference type="EMBL" id="GAA2657728.1"/>
    </source>
</evidence>
<dbReference type="PANTHER" id="PTHR30461:SF23">
    <property type="entry name" value="DNA RECOMBINASE-RELATED"/>
    <property type="match status" value="1"/>
</dbReference>